<name>D4XDD4_9BURK</name>
<reference evidence="2" key="1">
    <citation type="submission" date="2010-03" db="EMBL/GenBank/DDBJ databases">
        <title>Complete sequence of Mobiluncus curtisii ATCC 43063.</title>
        <authorList>
            <person name="Muzny D."/>
            <person name="Qin X."/>
            <person name="Deng J."/>
            <person name="Jiang H."/>
            <person name="Liu Y."/>
            <person name="Qu J."/>
            <person name="Song X.-Z."/>
            <person name="Zhang L."/>
            <person name="Thornton R."/>
            <person name="Coyle M."/>
            <person name="Francisco L."/>
            <person name="Jackson L."/>
            <person name="Javaid M."/>
            <person name="Korchina V."/>
            <person name="Kovar C."/>
            <person name="Mata R."/>
            <person name="Mathew T."/>
            <person name="Ngo R."/>
            <person name="Nguyen L."/>
            <person name="Nguyen N."/>
            <person name="Okwuonu G."/>
            <person name="Ongeri F."/>
            <person name="Pham C."/>
            <person name="Simmons D."/>
            <person name="Wilczek-Boney K."/>
            <person name="Hale W."/>
            <person name="Jakkamsetti A."/>
            <person name="Pham P."/>
            <person name="Ruth R."/>
            <person name="San Lucas F."/>
            <person name="Warren J."/>
            <person name="Zhang J."/>
            <person name="Zhao Z."/>
            <person name="Zhou C."/>
            <person name="Zhu D."/>
            <person name="Lee S."/>
            <person name="Bess C."/>
            <person name="Blankenburg K."/>
            <person name="Forbes L."/>
            <person name="Fu Q."/>
            <person name="Gubbala S."/>
            <person name="Hirani K."/>
            <person name="Jayaseelan J.C."/>
            <person name="Lara F."/>
            <person name="Munidasa M."/>
            <person name="Palculict T."/>
            <person name="Patil S."/>
            <person name="Pu L.-L."/>
            <person name="Saada N."/>
            <person name="Tang L."/>
            <person name="Weissenberger G."/>
            <person name="Zhu Y."/>
            <person name="Hemphill L."/>
            <person name="Shang Y."/>
            <person name="Youmans B."/>
            <person name="Ayvaz T."/>
            <person name="Ross M."/>
            <person name="Santibanez J."/>
            <person name="Aqrawi P."/>
            <person name="Gross S."/>
            <person name="Joshi V."/>
            <person name="Fowler G."/>
            <person name="Nazareth L."/>
            <person name="Reid J."/>
            <person name="Worley K."/>
            <person name="Petrosino J."/>
            <person name="Highlander S."/>
            <person name="Gibbs R."/>
            <person name="Gibbs R."/>
        </authorList>
    </citation>
    <scope>NUCLEOTIDE SEQUENCE [LARGE SCALE GENOMIC DNA]</scope>
    <source>
        <strain evidence="2">ATCC 43553</strain>
    </source>
</reference>
<dbReference type="EMBL" id="ADMS01000078">
    <property type="protein sequence ID" value="EFF75149.1"/>
    <property type="molecule type" value="Genomic_DNA"/>
</dbReference>
<dbReference type="AlphaFoldDB" id="D4XDD4"/>
<accession>D4XDD4</accession>
<dbReference type="HOGENOM" id="CLU_3194792_0_0_4"/>
<comment type="caution">
    <text evidence="1">The sequence shown here is derived from an EMBL/GenBank/DDBJ whole genome shotgun (WGS) entry which is preliminary data.</text>
</comment>
<dbReference type="Proteomes" id="UP000004510">
    <property type="component" value="Unassembled WGS sequence"/>
</dbReference>
<evidence type="ECO:0000313" key="1">
    <source>
        <dbReference type="EMBL" id="EFF75149.1"/>
    </source>
</evidence>
<sequence length="45" mass="4982">MPPRNSRVALRLAASIPPLKTTLFFLSKAAPSRALARLSRIDDDF</sequence>
<gene>
    <name evidence="1" type="ORF">HMPREF0004_3481</name>
</gene>
<proteinExistence type="predicted"/>
<protein>
    <submittedName>
        <fullName evidence="1">Uncharacterized protein</fullName>
    </submittedName>
</protein>
<dbReference type="RefSeq" id="WP_006219558.1">
    <property type="nucleotide sequence ID" value="NZ_GG770409.1"/>
</dbReference>
<organism evidence="1 2">
    <name type="scientific">Achromobacter piechaudii ATCC 43553</name>
    <dbReference type="NCBI Taxonomy" id="742159"/>
    <lineage>
        <taxon>Bacteria</taxon>
        <taxon>Pseudomonadati</taxon>
        <taxon>Pseudomonadota</taxon>
        <taxon>Betaproteobacteria</taxon>
        <taxon>Burkholderiales</taxon>
        <taxon>Alcaligenaceae</taxon>
        <taxon>Achromobacter</taxon>
    </lineage>
</organism>
<evidence type="ECO:0000313" key="2">
    <source>
        <dbReference type="Proteomes" id="UP000004510"/>
    </source>
</evidence>